<name>G3MAC5_9CAUD</name>
<organism evidence="1 2">
    <name type="scientific">Bacillus phage G</name>
    <dbReference type="NCBI Taxonomy" id="2884420"/>
    <lineage>
        <taxon>Viruses</taxon>
        <taxon>Duplodnaviria</taxon>
        <taxon>Heunggongvirae</taxon>
        <taxon>Uroviricota</taxon>
        <taxon>Caudoviricetes</taxon>
        <taxon>Donellivirus</taxon>
        <taxon>Donellivirus gee</taxon>
    </lineage>
</organism>
<evidence type="ECO:0000313" key="1">
    <source>
        <dbReference type="EMBL" id="AEO93643.1"/>
    </source>
</evidence>
<dbReference type="KEGG" id="vg:18563599"/>
<dbReference type="Proteomes" id="UP000009273">
    <property type="component" value="Segment"/>
</dbReference>
<dbReference type="RefSeq" id="YP_009015687.1">
    <property type="nucleotide sequence ID" value="NC_023719.1"/>
</dbReference>
<proteinExistence type="predicted"/>
<gene>
    <name evidence="1" type="primary">384</name>
    <name evidence="1" type="ORF">G_384</name>
</gene>
<sequence>MSKSTKLVHDIYDTFHPYYKDNKEFNVTMFTLEFKCRECIDHFDIFSIESKIMILKKIIFLSKEIETYISVRDFTRIKDLISQIEIEMVKITMVGEHYE</sequence>
<protein>
    <submittedName>
        <fullName evidence="1">Gp384</fullName>
    </submittedName>
</protein>
<evidence type="ECO:0000313" key="2">
    <source>
        <dbReference type="Proteomes" id="UP000009273"/>
    </source>
</evidence>
<dbReference type="GeneID" id="18563599"/>
<dbReference type="EMBL" id="JN638751">
    <property type="protein sequence ID" value="AEO93643.1"/>
    <property type="molecule type" value="Genomic_DNA"/>
</dbReference>
<keyword evidence="2" id="KW-1185">Reference proteome</keyword>
<reference evidence="1 2" key="1">
    <citation type="submission" date="2011-09" db="EMBL/GenBank/DDBJ databases">
        <authorList>
            <person name="Pope W.H."/>
            <person name="Pedulla M.L."/>
            <person name="Ford M.E."/>
            <person name="Peebles C.L."/>
            <person name="Hatfull G.H."/>
            <person name="Hendrix R.W."/>
        </authorList>
    </citation>
    <scope>NUCLEOTIDE SEQUENCE [LARGE SCALE GENOMIC DNA]</scope>
    <source>
        <strain evidence="1">G</strain>
    </source>
</reference>
<accession>G3MAC5</accession>